<dbReference type="EMBL" id="JAKGTH010000010">
    <property type="protein sequence ID" value="MCF4102464.1"/>
    <property type="molecule type" value="Genomic_DNA"/>
</dbReference>
<dbReference type="PROSITE" id="PS51273">
    <property type="entry name" value="GATASE_TYPE_1"/>
    <property type="match status" value="1"/>
</dbReference>
<evidence type="ECO:0000313" key="4">
    <source>
        <dbReference type="Proteomes" id="UP001179363"/>
    </source>
</evidence>
<dbReference type="CDD" id="cd01743">
    <property type="entry name" value="GATase1_Anthranilate_Synthase"/>
    <property type="match status" value="1"/>
</dbReference>
<evidence type="ECO:0000256" key="1">
    <source>
        <dbReference type="ARBA" id="ARBA00022962"/>
    </source>
</evidence>
<proteinExistence type="predicted"/>
<accession>A0ABS9EKT7</accession>
<dbReference type="NCBIfam" id="TIGR00566">
    <property type="entry name" value="trpG_papA"/>
    <property type="match status" value="1"/>
</dbReference>
<gene>
    <name evidence="3" type="ORF">L1I30_12365</name>
</gene>
<dbReference type="Gene3D" id="3.40.50.880">
    <property type="match status" value="1"/>
</dbReference>
<evidence type="ECO:0000313" key="3">
    <source>
        <dbReference type="EMBL" id="MCF4102464.1"/>
    </source>
</evidence>
<protein>
    <submittedName>
        <fullName evidence="3">Aminodeoxychorismate/anthranilate synthase component II</fullName>
    </submittedName>
</protein>
<dbReference type="InterPro" id="IPR017926">
    <property type="entry name" value="GATASE"/>
</dbReference>
<feature type="domain" description="Glutamine amidotransferase" evidence="2">
    <location>
        <begin position="16"/>
        <end position="196"/>
    </location>
</feature>
<dbReference type="PANTHER" id="PTHR43418:SF4">
    <property type="entry name" value="MULTIFUNCTIONAL TRYPTOPHAN BIOSYNTHESIS PROTEIN"/>
    <property type="match status" value="1"/>
</dbReference>
<keyword evidence="1" id="KW-0315">Glutamine amidotransferase</keyword>
<keyword evidence="4" id="KW-1185">Reference proteome</keyword>
<comment type="caution">
    <text evidence="3">The sequence shown here is derived from an EMBL/GenBank/DDBJ whole genome shotgun (WGS) entry which is preliminary data.</text>
</comment>
<organism evidence="3 4">
    <name type="scientific">Gillisia lutea</name>
    <dbReference type="NCBI Taxonomy" id="2909668"/>
    <lineage>
        <taxon>Bacteria</taxon>
        <taxon>Pseudomonadati</taxon>
        <taxon>Bacteroidota</taxon>
        <taxon>Flavobacteriia</taxon>
        <taxon>Flavobacteriales</taxon>
        <taxon>Flavobacteriaceae</taxon>
        <taxon>Gillisia</taxon>
    </lineage>
</organism>
<dbReference type="SUPFAM" id="SSF52317">
    <property type="entry name" value="Class I glutamine amidotransferase-like"/>
    <property type="match status" value="1"/>
</dbReference>
<evidence type="ECO:0000259" key="2">
    <source>
        <dbReference type="Pfam" id="PF00117"/>
    </source>
</evidence>
<dbReference type="PRINTS" id="PR00097">
    <property type="entry name" value="ANTSNTHASEII"/>
</dbReference>
<dbReference type="Pfam" id="PF00117">
    <property type="entry name" value="GATase"/>
    <property type="match status" value="1"/>
</dbReference>
<dbReference type="InterPro" id="IPR029062">
    <property type="entry name" value="Class_I_gatase-like"/>
</dbReference>
<dbReference type="PRINTS" id="PR00096">
    <property type="entry name" value="GATASE"/>
</dbReference>
<reference evidence="3" key="1">
    <citation type="submission" date="2022-01" db="EMBL/GenBank/DDBJ databases">
        <title>Gillisia lutea sp. nov., isolated from marine plastic residues from the Malvarosa beach (Valencia, Spain).</title>
        <authorList>
            <person name="Vidal-Verdu A."/>
            <person name="Molina-Menor E."/>
            <person name="Satari L."/>
            <person name="Pascual J."/>
            <person name="Pereto J."/>
            <person name="Porcar M."/>
        </authorList>
    </citation>
    <scope>NUCLEOTIDE SEQUENCE</scope>
    <source>
        <strain evidence="3">M10.2A</strain>
    </source>
</reference>
<sequence length="203" mass="22806">MSDNNINSNSKEISVLVIDNYDSFVYNLVHYLEEMDCKVTVVRNNEIALEEIEKYDKILLSPGPGIPEEAGLLNAIVEKYAPTKSILGVCLGVQSIGQVFGGNLINLDSVYHGVATKMKIFVDDEALFNGLDKEQEIGRYHSWVVDKNLPDCLQATSYDENGQIMSLRHREYDVRGVQFHPESVLTPNGKQMIANWINQPNSK</sequence>
<dbReference type="Proteomes" id="UP001179363">
    <property type="component" value="Unassembled WGS sequence"/>
</dbReference>
<dbReference type="RefSeq" id="WP_236134605.1">
    <property type="nucleotide sequence ID" value="NZ_JAKGTH010000010.1"/>
</dbReference>
<dbReference type="InterPro" id="IPR050472">
    <property type="entry name" value="Anth_synth/Amidotransfase"/>
</dbReference>
<dbReference type="InterPro" id="IPR006221">
    <property type="entry name" value="TrpG/PapA_dom"/>
</dbReference>
<name>A0ABS9EKT7_9FLAO</name>
<dbReference type="PANTHER" id="PTHR43418">
    <property type="entry name" value="MULTIFUNCTIONAL TRYPTOPHAN BIOSYNTHESIS PROTEIN-RELATED"/>
    <property type="match status" value="1"/>
</dbReference>